<feature type="domain" description="ABC transmembrane type-1" evidence="9">
    <location>
        <begin position="15"/>
        <end position="203"/>
    </location>
</feature>
<dbReference type="GO" id="GO:0043190">
    <property type="term" value="C:ATP-binding cassette (ABC) transporter complex"/>
    <property type="evidence" value="ECO:0007669"/>
    <property type="project" value="InterPro"/>
</dbReference>
<dbReference type="Gene3D" id="1.10.3720.10">
    <property type="entry name" value="MetI-like"/>
    <property type="match status" value="1"/>
</dbReference>
<evidence type="ECO:0000313" key="10">
    <source>
        <dbReference type="EMBL" id="NYI69045.1"/>
    </source>
</evidence>
<evidence type="ECO:0000313" key="11">
    <source>
        <dbReference type="Proteomes" id="UP000539111"/>
    </source>
</evidence>
<protein>
    <submittedName>
        <fullName evidence="10">Polar amino acid transport system permease protein</fullName>
    </submittedName>
</protein>
<sequence length="213" mass="22881">MGEALTYLPELIGALGSSVLVTALGFVVGGLLGIPLAIAKAGNVPVVGWLSRGFIELFRNTPLLVQLYLFYFGLGQLGLNVNPFFSTFIGLSLNNAAYTAEIFRAGFESVPTGQREASAALGMTSVQTFIYVVFKPALRNVLPALTNQLIILFLFSSVASIISYQELTNALRNIVSTTELTLPLFAIGAALYYVVSAIAALASRATERFAFRW</sequence>
<dbReference type="GO" id="GO:0006865">
    <property type="term" value="P:amino acid transport"/>
    <property type="evidence" value="ECO:0007669"/>
    <property type="project" value="TreeGrafter"/>
</dbReference>
<dbReference type="InterPro" id="IPR000515">
    <property type="entry name" value="MetI-like"/>
</dbReference>
<dbReference type="SUPFAM" id="SSF161098">
    <property type="entry name" value="MetI-like"/>
    <property type="match status" value="1"/>
</dbReference>
<keyword evidence="7 8" id="KW-0472">Membrane</keyword>
<evidence type="ECO:0000256" key="5">
    <source>
        <dbReference type="ARBA" id="ARBA00022692"/>
    </source>
</evidence>
<dbReference type="InterPro" id="IPR010065">
    <property type="entry name" value="AA_ABC_transptr_permease_3TM"/>
</dbReference>
<dbReference type="AlphaFoldDB" id="A0A7Z0D522"/>
<comment type="caution">
    <text evidence="10">The sequence shown here is derived from an EMBL/GenBank/DDBJ whole genome shotgun (WGS) entry which is preliminary data.</text>
</comment>
<dbReference type="EMBL" id="JACBZP010000001">
    <property type="protein sequence ID" value="NYI69045.1"/>
    <property type="molecule type" value="Genomic_DNA"/>
</dbReference>
<feature type="transmembrane region" description="Helical" evidence="8">
    <location>
        <begin position="141"/>
        <end position="162"/>
    </location>
</feature>
<evidence type="ECO:0000256" key="7">
    <source>
        <dbReference type="ARBA" id="ARBA00023136"/>
    </source>
</evidence>
<evidence type="ECO:0000259" key="9">
    <source>
        <dbReference type="PROSITE" id="PS50928"/>
    </source>
</evidence>
<keyword evidence="11" id="KW-1185">Reference proteome</keyword>
<dbReference type="GO" id="GO:0022857">
    <property type="term" value="F:transmembrane transporter activity"/>
    <property type="evidence" value="ECO:0007669"/>
    <property type="project" value="InterPro"/>
</dbReference>
<organism evidence="10 11">
    <name type="scientific">Spelaeicoccus albus</name>
    <dbReference type="NCBI Taxonomy" id="1280376"/>
    <lineage>
        <taxon>Bacteria</taxon>
        <taxon>Bacillati</taxon>
        <taxon>Actinomycetota</taxon>
        <taxon>Actinomycetes</taxon>
        <taxon>Micrococcales</taxon>
        <taxon>Brevibacteriaceae</taxon>
        <taxon>Spelaeicoccus</taxon>
    </lineage>
</organism>
<keyword evidence="6 8" id="KW-1133">Transmembrane helix</keyword>
<evidence type="ECO:0000256" key="2">
    <source>
        <dbReference type="ARBA" id="ARBA00022448"/>
    </source>
</evidence>
<dbReference type="CDD" id="cd06261">
    <property type="entry name" value="TM_PBP2"/>
    <property type="match status" value="1"/>
</dbReference>
<feature type="transmembrane region" description="Helical" evidence="8">
    <location>
        <begin position="12"/>
        <end position="39"/>
    </location>
</feature>
<keyword evidence="4" id="KW-0997">Cell inner membrane</keyword>
<dbReference type="InterPro" id="IPR043429">
    <property type="entry name" value="ArtM/GltK/GlnP/TcyL/YhdX-like"/>
</dbReference>
<reference evidence="10 11" key="1">
    <citation type="submission" date="2020-07" db="EMBL/GenBank/DDBJ databases">
        <title>Sequencing the genomes of 1000 actinobacteria strains.</title>
        <authorList>
            <person name="Klenk H.-P."/>
        </authorList>
    </citation>
    <scope>NUCLEOTIDE SEQUENCE [LARGE SCALE GENOMIC DNA]</scope>
    <source>
        <strain evidence="10 11">DSM 26341</strain>
    </source>
</reference>
<evidence type="ECO:0000256" key="1">
    <source>
        <dbReference type="ARBA" id="ARBA00004651"/>
    </source>
</evidence>
<accession>A0A7Z0D522</accession>
<comment type="subcellular location">
    <subcellularLocation>
        <location evidence="1 8">Cell membrane</location>
        <topology evidence="1 8">Multi-pass membrane protein</topology>
    </subcellularLocation>
</comment>
<dbReference type="Proteomes" id="UP000539111">
    <property type="component" value="Unassembled WGS sequence"/>
</dbReference>
<dbReference type="InterPro" id="IPR035906">
    <property type="entry name" value="MetI-like_sf"/>
</dbReference>
<keyword evidence="3" id="KW-1003">Cell membrane</keyword>
<feature type="transmembrane region" description="Helical" evidence="8">
    <location>
        <begin position="182"/>
        <end position="202"/>
    </location>
</feature>
<dbReference type="Pfam" id="PF00528">
    <property type="entry name" value="BPD_transp_1"/>
    <property type="match status" value="1"/>
</dbReference>
<dbReference type="RefSeq" id="WP_179429323.1">
    <property type="nucleotide sequence ID" value="NZ_JACBZP010000001.1"/>
</dbReference>
<keyword evidence="2 8" id="KW-0813">Transport</keyword>
<evidence type="ECO:0000256" key="4">
    <source>
        <dbReference type="ARBA" id="ARBA00022519"/>
    </source>
</evidence>
<proteinExistence type="inferred from homology"/>
<gene>
    <name evidence="10" type="ORF">BJY26_003351</name>
</gene>
<evidence type="ECO:0000256" key="3">
    <source>
        <dbReference type="ARBA" id="ARBA00022475"/>
    </source>
</evidence>
<evidence type="ECO:0000256" key="6">
    <source>
        <dbReference type="ARBA" id="ARBA00022989"/>
    </source>
</evidence>
<name>A0A7Z0D522_9MICO</name>
<dbReference type="PROSITE" id="PS50928">
    <property type="entry name" value="ABC_TM1"/>
    <property type="match status" value="1"/>
</dbReference>
<dbReference type="PANTHER" id="PTHR30614:SF10">
    <property type="entry name" value="ARGININE ABC TRANSPORTER PERMEASE PROTEIN ARTM"/>
    <property type="match status" value="1"/>
</dbReference>
<dbReference type="PANTHER" id="PTHR30614">
    <property type="entry name" value="MEMBRANE COMPONENT OF AMINO ACID ABC TRANSPORTER"/>
    <property type="match status" value="1"/>
</dbReference>
<dbReference type="NCBIfam" id="TIGR01726">
    <property type="entry name" value="HEQRo_perm_3TM"/>
    <property type="match status" value="1"/>
</dbReference>
<keyword evidence="5 8" id="KW-0812">Transmembrane</keyword>
<evidence type="ECO:0000256" key="8">
    <source>
        <dbReference type="RuleBase" id="RU363032"/>
    </source>
</evidence>
<comment type="similarity">
    <text evidence="8">Belongs to the binding-protein-dependent transport system permease family.</text>
</comment>
<feature type="transmembrane region" description="Helical" evidence="8">
    <location>
        <begin position="60"/>
        <end position="79"/>
    </location>
</feature>